<dbReference type="SUPFAM" id="SSF46785">
    <property type="entry name" value="Winged helix' DNA-binding domain"/>
    <property type="match status" value="1"/>
</dbReference>
<sequence>MERDRIEAARSFVLSSKYRKHVLKGLARATLATPTELAENTALQRSHLSRAISELREEDIVELHAPEERTVGRYYGLTDFGEEAWEHLRTDILQVEWQDPDPTTETSSRLVETVTHRLGDKLRFVGMYDGDAARLLYADDDALAEYTEQELTDGARELAFRRVNLDLNIPNKECWAQVYFFDPEALLIAQDSDGTLYSVSFAPYQDVDIAGLLDTIESTVLQTGHGD</sequence>
<dbReference type="Proteomes" id="UP000011559">
    <property type="component" value="Unassembled WGS sequence"/>
</dbReference>
<dbReference type="InterPro" id="IPR011991">
    <property type="entry name" value="ArsR-like_HTH"/>
</dbReference>
<dbReference type="CDD" id="cd00090">
    <property type="entry name" value="HTH_ARSR"/>
    <property type="match status" value="1"/>
</dbReference>
<gene>
    <name evidence="1" type="ORF">C457_15867</name>
</gene>
<dbReference type="InterPro" id="IPR055944">
    <property type="entry name" value="DUF7522"/>
</dbReference>
<evidence type="ECO:0000313" key="2">
    <source>
        <dbReference type="Proteomes" id="UP000011559"/>
    </source>
</evidence>
<keyword evidence="2" id="KW-1185">Reference proteome</keyword>
<organism evidence="1 2">
    <name type="scientific">Haloferax prahovense (strain DSM 18310 / JCM 13924 / TL6)</name>
    <dbReference type="NCBI Taxonomy" id="1227461"/>
    <lineage>
        <taxon>Archaea</taxon>
        <taxon>Methanobacteriati</taxon>
        <taxon>Methanobacteriota</taxon>
        <taxon>Stenosarchaea group</taxon>
        <taxon>Halobacteria</taxon>
        <taxon>Halobacteriales</taxon>
        <taxon>Haloferacaceae</taxon>
        <taxon>Haloferax</taxon>
    </lineage>
</organism>
<dbReference type="InterPro" id="IPR036390">
    <property type="entry name" value="WH_DNA-bd_sf"/>
</dbReference>
<protein>
    <submittedName>
        <fullName evidence="1">Uncharacterized protein</fullName>
    </submittedName>
</protein>
<dbReference type="RefSeq" id="WP_008096103.1">
    <property type="nucleotide sequence ID" value="NZ_AOLG01000053.1"/>
</dbReference>
<reference evidence="1 2" key="1">
    <citation type="journal article" date="2014" name="PLoS Genet.">
        <title>Phylogenetically driven sequencing of extremely halophilic archaea reveals strategies for static and dynamic osmo-response.</title>
        <authorList>
            <person name="Becker E.A."/>
            <person name="Seitzer P.M."/>
            <person name="Tritt A."/>
            <person name="Larsen D."/>
            <person name="Krusor M."/>
            <person name="Yao A.I."/>
            <person name="Wu D."/>
            <person name="Madern D."/>
            <person name="Eisen J.A."/>
            <person name="Darling A.E."/>
            <person name="Facciotti M.T."/>
        </authorList>
    </citation>
    <scope>NUCLEOTIDE SEQUENCE [LARGE SCALE GENOMIC DNA]</scope>
    <source>
        <strain evidence="2">DSM 18310 / JCM 13924 / TL6</strain>
    </source>
</reference>
<dbReference type="Pfam" id="PF24366">
    <property type="entry name" value="DUF7522"/>
    <property type="match status" value="1"/>
</dbReference>
<accession>M0G009</accession>
<dbReference type="EMBL" id="AOLG01000053">
    <property type="protein sequence ID" value="ELZ65631.1"/>
    <property type="molecule type" value="Genomic_DNA"/>
</dbReference>
<comment type="caution">
    <text evidence="1">The sequence shown here is derived from an EMBL/GenBank/DDBJ whole genome shotgun (WGS) entry which is preliminary data.</text>
</comment>
<dbReference type="AlphaFoldDB" id="M0G009"/>
<evidence type="ECO:0000313" key="1">
    <source>
        <dbReference type="EMBL" id="ELZ65631.1"/>
    </source>
</evidence>
<dbReference type="Gene3D" id="1.10.10.10">
    <property type="entry name" value="Winged helix-like DNA-binding domain superfamily/Winged helix DNA-binding domain"/>
    <property type="match status" value="1"/>
</dbReference>
<name>M0G009_HALPT</name>
<dbReference type="InterPro" id="IPR036388">
    <property type="entry name" value="WH-like_DNA-bd_sf"/>
</dbReference>
<proteinExistence type="predicted"/>